<dbReference type="CDD" id="cd06324">
    <property type="entry name" value="PBP1_ABC_sugar_binding-like"/>
    <property type="match status" value="1"/>
</dbReference>
<feature type="domain" description="Periplasmic binding protein" evidence="4">
    <location>
        <begin position="22"/>
        <end position="273"/>
    </location>
</feature>
<dbReference type="PANTHER" id="PTHR46847">
    <property type="entry name" value="D-ALLOSE-BINDING PERIPLASMIC PROTEIN-RELATED"/>
    <property type="match status" value="1"/>
</dbReference>
<gene>
    <name evidence="5" type="ORF">ACG0Z6_08410</name>
</gene>
<dbReference type="Proteomes" id="UP001606099">
    <property type="component" value="Unassembled WGS sequence"/>
</dbReference>
<dbReference type="PANTHER" id="PTHR46847:SF2">
    <property type="entry name" value="ABC TRANSPORTER SUGAR-BINDING PROTEIN"/>
    <property type="match status" value="1"/>
</dbReference>
<keyword evidence="6" id="KW-1185">Reference proteome</keyword>
<comment type="caution">
    <text evidence="5">The sequence shown here is derived from an EMBL/GenBank/DDBJ whole genome shotgun (WGS) entry which is preliminary data.</text>
</comment>
<sequence length="365" mass="40374">MRALLLLLVLLGLPSWVWAQHVVFINPGHSDEPFWVTAGQAMQAAAHSLDMRFEQQFAERDPQRALALARALTQRPADQRPDYVVLTNEKGVLLPSATLLDQAGIKSFAAFNGLLHQEHRRYQVRKNPPLLLGSLEPDASAAGYHSAQALIAKAKKLPRRGKLRLLAVAGDRSTPSSLARTEGMRKALDEHPEVELERVVFADWRTDLAQTQVHELLAHGQRYQAIWSANDLMGLGAVAALRQHGLQPGRDALISSINASDTAMEALTDGRFAVLYGGHFLTGACALVLLYDHHHGRDFAILGLEQVKPLFSEIDIGLARTVLAQRHQRGLVLDMRRYSRHLHPSLPGYTFDGRALMLNHSNTAP</sequence>
<reference evidence="5 6" key="1">
    <citation type="submission" date="2024-08" db="EMBL/GenBank/DDBJ databases">
        <authorList>
            <person name="Lu H."/>
        </authorList>
    </citation>
    <scope>NUCLEOTIDE SEQUENCE [LARGE SCALE GENOMIC DNA]</scope>
    <source>
        <strain evidence="5 6">BYS180W</strain>
    </source>
</reference>
<dbReference type="SUPFAM" id="SSF53822">
    <property type="entry name" value="Periplasmic binding protein-like I"/>
    <property type="match status" value="1"/>
</dbReference>
<evidence type="ECO:0000259" key="4">
    <source>
        <dbReference type="Pfam" id="PF13407"/>
    </source>
</evidence>
<organism evidence="5 6">
    <name type="scientific">Roseateles rivi</name>
    <dbReference type="NCBI Taxonomy" id="3299028"/>
    <lineage>
        <taxon>Bacteria</taxon>
        <taxon>Pseudomonadati</taxon>
        <taxon>Pseudomonadota</taxon>
        <taxon>Betaproteobacteria</taxon>
        <taxon>Burkholderiales</taxon>
        <taxon>Sphaerotilaceae</taxon>
        <taxon>Roseateles</taxon>
    </lineage>
</organism>
<keyword evidence="3" id="KW-0732">Signal</keyword>
<dbReference type="Pfam" id="PF13407">
    <property type="entry name" value="Peripla_BP_4"/>
    <property type="match status" value="1"/>
</dbReference>
<comment type="subcellular location">
    <subcellularLocation>
        <location evidence="1">Cell envelope</location>
    </subcellularLocation>
</comment>
<evidence type="ECO:0000313" key="5">
    <source>
        <dbReference type="EMBL" id="MFG6448266.1"/>
    </source>
</evidence>
<evidence type="ECO:0000256" key="2">
    <source>
        <dbReference type="ARBA" id="ARBA00007639"/>
    </source>
</evidence>
<evidence type="ECO:0000256" key="1">
    <source>
        <dbReference type="ARBA" id="ARBA00004196"/>
    </source>
</evidence>
<dbReference type="InterPro" id="IPR025997">
    <property type="entry name" value="SBP_2_dom"/>
</dbReference>
<evidence type="ECO:0000313" key="6">
    <source>
        <dbReference type="Proteomes" id="UP001606099"/>
    </source>
</evidence>
<dbReference type="RefSeq" id="WP_394460349.1">
    <property type="nucleotide sequence ID" value="NZ_JBIGHZ010000003.1"/>
</dbReference>
<dbReference type="InterPro" id="IPR028082">
    <property type="entry name" value="Peripla_BP_I"/>
</dbReference>
<dbReference type="EMBL" id="JBIGHZ010000003">
    <property type="protein sequence ID" value="MFG6448266.1"/>
    <property type="molecule type" value="Genomic_DNA"/>
</dbReference>
<dbReference type="Gene3D" id="3.40.50.2300">
    <property type="match status" value="2"/>
</dbReference>
<proteinExistence type="inferred from homology"/>
<evidence type="ECO:0000256" key="3">
    <source>
        <dbReference type="ARBA" id="ARBA00022729"/>
    </source>
</evidence>
<name>A0ABW7FVC3_9BURK</name>
<protein>
    <submittedName>
        <fullName evidence="5">ABC transporter substrate-binding protein</fullName>
    </submittedName>
</protein>
<comment type="similarity">
    <text evidence="2">Belongs to the bacterial solute-binding protein 2 family.</text>
</comment>
<accession>A0ABW7FVC3</accession>